<evidence type="ECO:0000256" key="3">
    <source>
        <dbReference type="ARBA" id="ARBA00022692"/>
    </source>
</evidence>
<dbReference type="PANTHER" id="PTHR33885:SF3">
    <property type="entry name" value="PHAGE SHOCK PROTEIN C"/>
    <property type="match status" value="1"/>
</dbReference>
<dbReference type="OrthoDB" id="5772680at2"/>
<evidence type="ECO:0000259" key="9">
    <source>
        <dbReference type="Pfam" id="PF22744"/>
    </source>
</evidence>
<dbReference type="InterPro" id="IPR007168">
    <property type="entry name" value="Phageshock_PspC_N"/>
</dbReference>
<keyword evidence="2" id="KW-1003">Cell membrane</keyword>
<reference evidence="11" key="1">
    <citation type="submission" date="2016-10" db="EMBL/GenBank/DDBJ databases">
        <authorList>
            <person name="Varghese N."/>
            <person name="Submissions S."/>
        </authorList>
    </citation>
    <scope>NUCLEOTIDE SEQUENCE [LARGE SCALE GENOMIC DNA]</scope>
    <source>
        <strain evidence="11">DSM 24536</strain>
    </source>
</reference>
<dbReference type="InterPro" id="IPR054321">
    <property type="entry name" value="PspC-rel_TM"/>
</dbReference>
<evidence type="ECO:0000256" key="4">
    <source>
        <dbReference type="ARBA" id="ARBA00022989"/>
    </source>
</evidence>
<feature type="transmembrane region" description="Helical" evidence="6">
    <location>
        <begin position="219"/>
        <end position="250"/>
    </location>
</feature>
<gene>
    <name evidence="10" type="ORF">SAMN05421813_12131</name>
</gene>
<evidence type="ECO:0000256" key="2">
    <source>
        <dbReference type="ARBA" id="ARBA00022475"/>
    </source>
</evidence>
<keyword evidence="11" id="KW-1185">Reference proteome</keyword>
<organism evidence="10 11">
    <name type="scientific">Daejeonella rubra</name>
    <dbReference type="NCBI Taxonomy" id="990371"/>
    <lineage>
        <taxon>Bacteria</taxon>
        <taxon>Pseudomonadati</taxon>
        <taxon>Bacteroidota</taxon>
        <taxon>Sphingobacteriia</taxon>
        <taxon>Sphingobacteriales</taxon>
        <taxon>Sphingobacteriaceae</taxon>
        <taxon>Daejeonella</taxon>
    </lineage>
</organism>
<dbReference type="AlphaFoldDB" id="A0A1G9VKZ4"/>
<feature type="transmembrane region" description="Helical" evidence="6">
    <location>
        <begin position="303"/>
        <end position="323"/>
    </location>
</feature>
<feature type="domain" description="PspC-related ToastRack" evidence="9">
    <location>
        <begin position="379"/>
        <end position="512"/>
    </location>
</feature>
<dbReference type="STRING" id="990371.SAMN05421813_12131"/>
<sequence>MNKTIIINIHGIVFHIEEDAYEVLKTYMTAVKRHFAYSPDSEEIVTDIENRLAEMFSERLEQDHKQVIILSDVMFVTDRMGNVNDFNIDDDQPVRLMDSTYKAEKKLFRDTEDRVISGVSAGIGHYFGIEPKWIRLLAIITLFMGIGIPIYIVLWLVIPKAVTRTDKMAMKGEPINIQNFKKNFDEEIDGLKTGLKNAHREAKPAIDQLGKFIGNAGMIIVKIIGALIIFSGVMGLFALIIGLIVFLGYWNSNELNAFPFNIVNPAYKSILTLSAFVLIFIPLAALVVFAIKVIFARVEISKTVYFGMLILWLGGLGIGIYHVSKVGSEFNEEARFTITSSIKPSGVFFLKMNPSQYLTKEDSLDYNINPNDFKGRIIINSRRGNFNLPRNVSLKIVKADVLIPVLIQEYSAKGPDFETALANARQAKYRFIQTDSLILLDGNTYVKNGELWRDQRVHLTLKIPENTKVYIEGTLNRYLEDYSLWECQPENAKPDFLSEWIMTSNGLKCKNDSLYNKNRDIAEPTDNY</sequence>
<evidence type="ECO:0000256" key="6">
    <source>
        <dbReference type="SAM" id="Phobius"/>
    </source>
</evidence>
<keyword evidence="3 6" id="KW-0812">Transmembrane</keyword>
<dbReference type="Proteomes" id="UP000199226">
    <property type="component" value="Unassembled WGS sequence"/>
</dbReference>
<dbReference type="Pfam" id="PF22571">
    <property type="entry name" value="LiaI-LiaF-TM_PspC"/>
    <property type="match status" value="1"/>
</dbReference>
<evidence type="ECO:0000259" key="8">
    <source>
        <dbReference type="Pfam" id="PF22571"/>
    </source>
</evidence>
<proteinExistence type="predicted"/>
<dbReference type="GO" id="GO:0005886">
    <property type="term" value="C:plasma membrane"/>
    <property type="evidence" value="ECO:0007669"/>
    <property type="project" value="UniProtKB-SubCell"/>
</dbReference>
<feature type="transmembrane region" description="Helical" evidence="6">
    <location>
        <begin position="133"/>
        <end position="158"/>
    </location>
</feature>
<evidence type="ECO:0000313" key="10">
    <source>
        <dbReference type="EMBL" id="SDM72776.1"/>
    </source>
</evidence>
<dbReference type="EMBL" id="FNHH01000021">
    <property type="protein sequence ID" value="SDM72776.1"/>
    <property type="molecule type" value="Genomic_DNA"/>
</dbReference>
<comment type="subcellular location">
    <subcellularLocation>
        <location evidence="1">Cell membrane</location>
        <topology evidence="1">Single-pass membrane protein</topology>
    </subcellularLocation>
</comment>
<feature type="transmembrane region" description="Helical" evidence="6">
    <location>
        <begin position="270"/>
        <end position="291"/>
    </location>
</feature>
<name>A0A1G9VKZ4_9SPHI</name>
<keyword evidence="4 6" id="KW-1133">Transmembrane helix</keyword>
<protein>
    <submittedName>
        <fullName evidence="10">Phage shock protein PspC (Stress-responsive transcriptional regulator)</fullName>
    </submittedName>
</protein>
<feature type="domain" description="Phage shock protein PspC N-terminal" evidence="7">
    <location>
        <begin position="105"/>
        <end position="161"/>
    </location>
</feature>
<dbReference type="Pfam" id="PF04024">
    <property type="entry name" value="PspC"/>
    <property type="match status" value="1"/>
</dbReference>
<evidence type="ECO:0000313" key="11">
    <source>
        <dbReference type="Proteomes" id="UP000199226"/>
    </source>
</evidence>
<keyword evidence="5 6" id="KW-0472">Membrane</keyword>
<evidence type="ECO:0000256" key="5">
    <source>
        <dbReference type="ARBA" id="ARBA00023136"/>
    </source>
</evidence>
<evidence type="ECO:0000259" key="7">
    <source>
        <dbReference type="Pfam" id="PF04024"/>
    </source>
</evidence>
<dbReference type="PANTHER" id="PTHR33885">
    <property type="entry name" value="PHAGE SHOCK PROTEIN C"/>
    <property type="match status" value="1"/>
</dbReference>
<dbReference type="Pfam" id="PF22744">
    <property type="entry name" value="Toast-rack_PspC-Cterm"/>
    <property type="match status" value="1"/>
</dbReference>
<accession>A0A1G9VKZ4</accession>
<dbReference type="InterPro" id="IPR052027">
    <property type="entry name" value="PspC"/>
</dbReference>
<dbReference type="InterPro" id="IPR054319">
    <property type="entry name" value="PspC-rel_ToastRack"/>
</dbReference>
<evidence type="ECO:0000256" key="1">
    <source>
        <dbReference type="ARBA" id="ARBA00004162"/>
    </source>
</evidence>
<dbReference type="RefSeq" id="WP_090705696.1">
    <property type="nucleotide sequence ID" value="NZ_FNHH01000021.1"/>
</dbReference>
<feature type="domain" description="PspC-related transmembrane region" evidence="8">
    <location>
        <begin position="196"/>
        <end position="330"/>
    </location>
</feature>